<dbReference type="PROSITE" id="PS50097">
    <property type="entry name" value="BTB"/>
    <property type="match status" value="1"/>
</dbReference>
<dbReference type="InterPro" id="IPR011333">
    <property type="entry name" value="SKP1/BTB/POZ_sf"/>
</dbReference>
<dbReference type="InterPro" id="IPR052664">
    <property type="entry name" value="BTB-MATH_domain_protein"/>
</dbReference>
<dbReference type="Gene3D" id="3.30.710.10">
    <property type="entry name" value="Potassium Channel Kv1.1, Chain A"/>
    <property type="match status" value="1"/>
</dbReference>
<dbReference type="HOGENOM" id="CLU_099182_0_0_1"/>
<evidence type="ECO:0000259" key="2">
    <source>
        <dbReference type="PROSITE" id="PS50097"/>
    </source>
</evidence>
<dbReference type="PANTHER" id="PTHR22743">
    <property type="entry name" value="MEPRIN/TRAF-LIKE MATH FAMILY-C.ELEGANS"/>
    <property type="match status" value="1"/>
</dbReference>
<organism evidence="4">
    <name type="scientific">Caenorhabditis remanei</name>
    <name type="common">Caenorhabditis vulgaris</name>
    <dbReference type="NCBI Taxonomy" id="31234"/>
    <lineage>
        <taxon>Eukaryota</taxon>
        <taxon>Metazoa</taxon>
        <taxon>Ecdysozoa</taxon>
        <taxon>Nematoda</taxon>
        <taxon>Chromadorea</taxon>
        <taxon>Rhabditida</taxon>
        <taxon>Rhabditina</taxon>
        <taxon>Rhabditomorpha</taxon>
        <taxon>Rhabditoidea</taxon>
        <taxon>Rhabditidae</taxon>
        <taxon>Peloderinae</taxon>
        <taxon>Caenorhabditis</taxon>
    </lineage>
</organism>
<feature type="region of interest" description="Disordered" evidence="1">
    <location>
        <begin position="202"/>
        <end position="228"/>
    </location>
</feature>
<evidence type="ECO:0000313" key="3">
    <source>
        <dbReference type="EMBL" id="EFP04312.1"/>
    </source>
</evidence>
<proteinExistence type="predicted"/>
<accession>E3NL82</accession>
<gene>
    <name evidence="3" type="ORF">CRE_14362</name>
</gene>
<dbReference type="AlphaFoldDB" id="E3NL82"/>
<protein>
    <recommendedName>
        <fullName evidence="2">BTB domain-containing protein</fullName>
    </recommendedName>
</protein>
<dbReference type="InParanoid" id="E3NL82"/>
<dbReference type="Pfam" id="PF00651">
    <property type="entry name" value="BTB"/>
    <property type="match status" value="1"/>
</dbReference>
<evidence type="ECO:0000313" key="4">
    <source>
        <dbReference type="Proteomes" id="UP000008281"/>
    </source>
</evidence>
<name>E3NL82_CAERE</name>
<dbReference type="Proteomes" id="UP000008281">
    <property type="component" value="Unassembled WGS sequence"/>
</dbReference>
<feature type="domain" description="BTB" evidence="2">
    <location>
        <begin position="85"/>
        <end position="159"/>
    </location>
</feature>
<dbReference type="CDD" id="cd01165">
    <property type="entry name" value="BTB_POZ"/>
    <property type="match status" value="1"/>
</dbReference>
<reference evidence="3" key="1">
    <citation type="submission" date="2007-07" db="EMBL/GenBank/DDBJ databases">
        <title>PCAP assembly of the Caenorhabditis remanei genome.</title>
        <authorList>
            <consortium name="The Caenorhabditis remanei Sequencing Consortium"/>
            <person name="Wilson R.K."/>
        </authorList>
    </citation>
    <scope>NUCLEOTIDE SEQUENCE [LARGE SCALE GENOMIC DNA]</scope>
    <source>
        <strain evidence="3">PB4641</strain>
    </source>
</reference>
<dbReference type="SMART" id="SM00225">
    <property type="entry name" value="BTB"/>
    <property type="match status" value="1"/>
</dbReference>
<dbReference type="EMBL" id="DS268869">
    <property type="protein sequence ID" value="EFP04312.1"/>
    <property type="molecule type" value="Genomic_DNA"/>
</dbReference>
<keyword evidence="4" id="KW-1185">Reference proteome</keyword>
<dbReference type="SUPFAM" id="SSF54695">
    <property type="entry name" value="POZ domain"/>
    <property type="match status" value="1"/>
</dbReference>
<feature type="compositionally biased region" description="Polar residues" evidence="1">
    <location>
        <begin position="207"/>
        <end position="227"/>
    </location>
</feature>
<sequence length="245" mass="27747">MVIYLCSFQTSFKVSTPNANATMVDGRKRPSRFDYPLDARPGAGPSHRPILAQDSDIEEVPFYKTTPPAYICYVDFTSNADPNLSDLVLVADGRRFYVDKRVLKFFTQELLTCFFLFQNLARHSTMFNAMFFGRFEESRRDEIKVGDVAEKSLQRFLELTVGVHKVLTDENVEEVLALADYWDAQIVKKICEESKTMGIPKKLEGATTGSTNSSNLECTKTSSSPKESTIRQKWNFGFGGSQQLR</sequence>
<dbReference type="PANTHER" id="PTHR22743:SF165">
    <property type="entry name" value="BTB AND MATH DOMAIN CONTAINING-RELATED"/>
    <property type="match status" value="1"/>
</dbReference>
<evidence type="ECO:0000256" key="1">
    <source>
        <dbReference type="SAM" id="MobiDB-lite"/>
    </source>
</evidence>
<dbReference type="OrthoDB" id="6046119at2759"/>
<dbReference type="InterPro" id="IPR000210">
    <property type="entry name" value="BTB/POZ_dom"/>
</dbReference>